<dbReference type="InterPro" id="IPR006439">
    <property type="entry name" value="HAD-SF_hydro_IA"/>
</dbReference>
<dbReference type="InterPro" id="IPR011951">
    <property type="entry name" value="HAD-SF_hydro_IA_YjjG/PynA"/>
</dbReference>
<comment type="caution">
    <text evidence="1">The sequence shown here is derived from an EMBL/GenBank/DDBJ whole genome shotgun (WGS) entry which is preliminary data.</text>
</comment>
<keyword evidence="1" id="KW-0378">Hydrolase</keyword>
<dbReference type="Proteomes" id="UP001596254">
    <property type="component" value="Unassembled WGS sequence"/>
</dbReference>
<dbReference type="Gene3D" id="3.40.50.1000">
    <property type="entry name" value="HAD superfamily/HAD-like"/>
    <property type="match status" value="1"/>
</dbReference>
<dbReference type="PANTHER" id="PTHR47478:SF1">
    <property type="entry name" value="PYRIMIDINE 5'-NUCLEOTIDASE YJJG"/>
    <property type="match status" value="1"/>
</dbReference>
<name>A0ABW1SRG2_9LACO</name>
<dbReference type="SFLD" id="SFLDG01129">
    <property type="entry name" value="C1.5:_HAD__Beta-PGM__Phosphata"/>
    <property type="match status" value="1"/>
</dbReference>
<accession>A0ABW1SRG2</accession>
<gene>
    <name evidence="1" type="ORF">ACFP1G_06435</name>
</gene>
<dbReference type="EC" id="3.1.3.5" evidence="1"/>
<evidence type="ECO:0000313" key="1">
    <source>
        <dbReference type="EMBL" id="MFC6207114.1"/>
    </source>
</evidence>
<evidence type="ECO:0000313" key="2">
    <source>
        <dbReference type="Proteomes" id="UP001596254"/>
    </source>
</evidence>
<dbReference type="GO" id="GO:0008253">
    <property type="term" value="F:5'-nucleotidase activity"/>
    <property type="evidence" value="ECO:0007669"/>
    <property type="project" value="UniProtKB-EC"/>
</dbReference>
<dbReference type="NCBIfam" id="TIGR02254">
    <property type="entry name" value="YjjG_YfnB"/>
    <property type="match status" value="1"/>
</dbReference>
<dbReference type="InterPro" id="IPR036412">
    <property type="entry name" value="HAD-like_sf"/>
</dbReference>
<dbReference type="PRINTS" id="PR00413">
    <property type="entry name" value="HADHALOGNASE"/>
</dbReference>
<sequence>MLKYAIFDLDDTLLDFTRGENEGITHLLKKYGVTDIQAGFKTYLNINHAVWQAIEQGAPRDQLLNDRFTRTFAAMGLAVDGASVEEQYNVILDHNYYILAGADSLLQTLRAANLTLVVATNGTKSIQLNRLNGSGLHQYFDSLFISEDIGYTKPDPRFFAPIFQHYPDLTPANTLMIGDRLQSDILGARNAQLHNVWFNPQHHVNRLDFQPTYEVTTYSDLQRLLLTEI</sequence>
<dbReference type="Gene3D" id="1.10.150.240">
    <property type="entry name" value="Putative phosphatase, domain 2"/>
    <property type="match status" value="1"/>
</dbReference>
<protein>
    <submittedName>
        <fullName evidence="1">YjjG family noncanonical pyrimidine nucleotidase</fullName>
        <ecNumber evidence="1">3.1.3.5</ecNumber>
    </submittedName>
</protein>
<keyword evidence="2" id="KW-1185">Reference proteome</keyword>
<dbReference type="InterPro" id="IPR023198">
    <property type="entry name" value="PGP-like_dom2"/>
</dbReference>
<dbReference type="InterPro" id="IPR023214">
    <property type="entry name" value="HAD_sf"/>
</dbReference>
<dbReference type="NCBIfam" id="TIGR01549">
    <property type="entry name" value="HAD-SF-IA-v1"/>
    <property type="match status" value="1"/>
</dbReference>
<proteinExistence type="predicted"/>
<dbReference type="SUPFAM" id="SSF56784">
    <property type="entry name" value="HAD-like"/>
    <property type="match status" value="1"/>
</dbReference>
<reference evidence="2" key="1">
    <citation type="journal article" date="2019" name="Int. J. Syst. Evol. Microbiol.">
        <title>The Global Catalogue of Microorganisms (GCM) 10K type strain sequencing project: providing services to taxonomists for standard genome sequencing and annotation.</title>
        <authorList>
            <consortium name="The Broad Institute Genomics Platform"/>
            <consortium name="The Broad Institute Genome Sequencing Center for Infectious Disease"/>
            <person name="Wu L."/>
            <person name="Ma J."/>
        </authorList>
    </citation>
    <scope>NUCLEOTIDE SEQUENCE [LARGE SCALE GENOMIC DNA]</scope>
    <source>
        <strain evidence="2">CCM 8905</strain>
    </source>
</reference>
<dbReference type="EMBL" id="JBHSSK010000021">
    <property type="protein sequence ID" value="MFC6207114.1"/>
    <property type="molecule type" value="Genomic_DNA"/>
</dbReference>
<organism evidence="1 2">
    <name type="scientific">Levilactobacillus tongjiangensis</name>
    <dbReference type="NCBI Taxonomy" id="2486023"/>
    <lineage>
        <taxon>Bacteria</taxon>
        <taxon>Bacillati</taxon>
        <taxon>Bacillota</taxon>
        <taxon>Bacilli</taxon>
        <taxon>Lactobacillales</taxon>
        <taxon>Lactobacillaceae</taxon>
        <taxon>Levilactobacillus</taxon>
    </lineage>
</organism>
<dbReference type="PANTHER" id="PTHR47478">
    <property type="match status" value="1"/>
</dbReference>
<dbReference type="Pfam" id="PF00702">
    <property type="entry name" value="Hydrolase"/>
    <property type="match status" value="1"/>
</dbReference>
<dbReference type="InterPro" id="IPR052550">
    <property type="entry name" value="Pyrimidine_5'-ntase_YjjG"/>
</dbReference>
<dbReference type="SFLD" id="SFLDS00003">
    <property type="entry name" value="Haloacid_Dehalogenase"/>
    <property type="match status" value="1"/>
</dbReference>
<dbReference type="RefSeq" id="WP_125693212.1">
    <property type="nucleotide sequence ID" value="NZ_JBHSSK010000021.1"/>
</dbReference>